<comment type="caution">
    <text evidence="6">The sequence shown here is derived from an EMBL/GenBank/DDBJ whole genome shotgun (WGS) entry which is preliminary data.</text>
</comment>
<keyword evidence="7" id="KW-1185">Reference proteome</keyword>
<dbReference type="InterPro" id="IPR001110">
    <property type="entry name" value="UPF0012_CS"/>
</dbReference>
<dbReference type="GO" id="GO:0016811">
    <property type="term" value="F:hydrolase activity, acting on carbon-nitrogen (but not peptide) bonds, in linear amides"/>
    <property type="evidence" value="ECO:0007669"/>
    <property type="project" value="InterPro"/>
</dbReference>
<keyword evidence="3" id="KW-0963">Cytoplasm</keyword>
<comment type="subcellular location">
    <subcellularLocation>
        <location evidence="1">Cytoplasm</location>
    </subcellularLocation>
</comment>
<dbReference type="PROSITE" id="PS01227">
    <property type="entry name" value="UPF0012"/>
    <property type="match status" value="1"/>
</dbReference>
<dbReference type="Proteomes" id="UP001152885">
    <property type="component" value="Unassembled WGS sequence"/>
</dbReference>
<protein>
    <recommendedName>
        <fullName evidence="5">CN hydrolase domain-containing protein</fullName>
    </recommendedName>
</protein>
<dbReference type="FunFam" id="3.60.110.10:FF:000024">
    <property type="entry name" value="Deaminated glutathione amidase"/>
    <property type="match status" value="1"/>
</dbReference>
<dbReference type="Gene3D" id="3.60.110.10">
    <property type="entry name" value="Carbon-nitrogen hydrolase"/>
    <property type="match status" value="1"/>
</dbReference>
<dbReference type="PROSITE" id="PS50263">
    <property type="entry name" value="CN_HYDROLASE"/>
    <property type="match status" value="1"/>
</dbReference>
<evidence type="ECO:0000313" key="6">
    <source>
        <dbReference type="EMBL" id="CAI5756191.1"/>
    </source>
</evidence>
<gene>
    <name evidence="6" type="ORF">CANVERA_P0708</name>
</gene>
<dbReference type="Pfam" id="PF00795">
    <property type="entry name" value="CN_hydrolase"/>
    <property type="match status" value="1"/>
</dbReference>
<feature type="domain" description="CN hydrolase" evidence="5">
    <location>
        <begin position="1"/>
        <end position="275"/>
    </location>
</feature>
<evidence type="ECO:0000259" key="5">
    <source>
        <dbReference type="PROSITE" id="PS50263"/>
    </source>
</evidence>
<sequence length="302" mass="34393">MRVAVGQLCSSSNITKNLRIVLKLLNLAHVNNSRILFLPEATDYLSKNAEHSYKLSNQTNSQFLTPLLKNIKELNGNTYVSIGLHLPSKTSEKVRNLQILINPNGEIIKEYQKIHLFDVEVENGPILKESNSVEAGTKIEEPVEIDGFKIGLGICYDIRFPEMSIKLREMDADILTFPSAFTTKTGEAHWELLSRSRAIDCQSFIINAAQCGEHNVTDGENNTNNTNNTNNKETVRISYGESIIVNPWGNILTKAKKYNDELEKDEEGNYYEIKFADLNYQDIETIRKNMPLLKHRRVDIYK</sequence>
<dbReference type="InterPro" id="IPR045254">
    <property type="entry name" value="Nit1/2_C-N_Hydrolase"/>
</dbReference>
<dbReference type="CDD" id="cd07572">
    <property type="entry name" value="nit"/>
    <property type="match status" value="1"/>
</dbReference>
<keyword evidence="4" id="KW-0378">Hydrolase</keyword>
<evidence type="ECO:0000256" key="1">
    <source>
        <dbReference type="ARBA" id="ARBA00004496"/>
    </source>
</evidence>
<evidence type="ECO:0000313" key="7">
    <source>
        <dbReference type="Proteomes" id="UP001152885"/>
    </source>
</evidence>
<reference evidence="6" key="1">
    <citation type="submission" date="2022-12" db="EMBL/GenBank/DDBJ databases">
        <authorList>
            <person name="Brejova B."/>
        </authorList>
    </citation>
    <scope>NUCLEOTIDE SEQUENCE</scope>
</reference>
<dbReference type="EMBL" id="CANTUO010000001">
    <property type="protein sequence ID" value="CAI5756191.1"/>
    <property type="molecule type" value="Genomic_DNA"/>
</dbReference>
<dbReference type="InterPro" id="IPR003010">
    <property type="entry name" value="C-N_Hydrolase"/>
</dbReference>
<name>A0A9W4TSQ6_9ASCO</name>
<dbReference type="GO" id="GO:0005737">
    <property type="term" value="C:cytoplasm"/>
    <property type="evidence" value="ECO:0007669"/>
    <property type="project" value="UniProtKB-SubCell"/>
</dbReference>
<organism evidence="6 7">
    <name type="scientific">Candida verbasci</name>
    <dbReference type="NCBI Taxonomy" id="1227364"/>
    <lineage>
        <taxon>Eukaryota</taxon>
        <taxon>Fungi</taxon>
        <taxon>Dikarya</taxon>
        <taxon>Ascomycota</taxon>
        <taxon>Saccharomycotina</taxon>
        <taxon>Pichiomycetes</taxon>
        <taxon>Debaryomycetaceae</taxon>
        <taxon>Candida/Lodderomyces clade</taxon>
        <taxon>Candida</taxon>
    </lineage>
</organism>
<dbReference type="InterPro" id="IPR036526">
    <property type="entry name" value="C-N_Hydrolase_sf"/>
</dbReference>
<evidence type="ECO:0000256" key="4">
    <source>
        <dbReference type="ARBA" id="ARBA00022801"/>
    </source>
</evidence>
<accession>A0A9W4TSQ6</accession>
<dbReference type="PANTHER" id="PTHR23088:SF27">
    <property type="entry name" value="DEAMINATED GLUTATHIONE AMIDASE"/>
    <property type="match status" value="1"/>
</dbReference>
<dbReference type="AlphaFoldDB" id="A0A9W4TSQ6"/>
<comment type="similarity">
    <text evidence="2">Belongs to the carbon-nitrogen hydrolase superfamily. NIT1/NIT2 family.</text>
</comment>
<dbReference type="OrthoDB" id="10250282at2759"/>
<dbReference type="SUPFAM" id="SSF56317">
    <property type="entry name" value="Carbon-nitrogen hydrolase"/>
    <property type="match status" value="1"/>
</dbReference>
<evidence type="ECO:0000256" key="2">
    <source>
        <dbReference type="ARBA" id="ARBA00010613"/>
    </source>
</evidence>
<evidence type="ECO:0000256" key="3">
    <source>
        <dbReference type="ARBA" id="ARBA00022490"/>
    </source>
</evidence>
<dbReference type="PANTHER" id="PTHR23088">
    <property type="entry name" value="NITRILASE-RELATED"/>
    <property type="match status" value="1"/>
</dbReference>
<proteinExistence type="inferred from homology"/>